<name>A0A2P4Y1W3_9STRA</name>
<dbReference type="OrthoDB" id="128478at2759"/>
<accession>A0A2P4Y1W3</accession>
<sequence>MCRLDSNTALSAASQYFPCGKANASSTVVGSLCARRRPEEYPLDYLYRLNIAGLRAKLKIKDGNTKGRREHVNHYMETLDDQDLADRLTLLWLSDADDLEEVLRARERVKSRQKKPAFGSSKYRQKAANSARAATTKQVRAFQIRNSESESESRDNGSYGSDLDGTIIGGSTWQSSRI</sequence>
<keyword evidence="3" id="KW-1185">Reference proteome</keyword>
<dbReference type="AlphaFoldDB" id="A0A2P4Y1W3"/>
<evidence type="ECO:0000256" key="1">
    <source>
        <dbReference type="SAM" id="MobiDB-lite"/>
    </source>
</evidence>
<feature type="compositionally biased region" description="Polar residues" evidence="1">
    <location>
        <begin position="169"/>
        <end position="178"/>
    </location>
</feature>
<protein>
    <submittedName>
        <fullName evidence="2">Uncharacterized protein</fullName>
    </submittedName>
</protein>
<gene>
    <name evidence="2" type="ORF">PHPALM_11589</name>
</gene>
<dbReference type="Proteomes" id="UP000237271">
    <property type="component" value="Unassembled WGS sequence"/>
</dbReference>
<proteinExistence type="predicted"/>
<reference evidence="2 3" key="1">
    <citation type="journal article" date="2017" name="Genome Biol. Evol.">
        <title>Phytophthora megakarya and P. palmivora, closely related causal agents of cacao black pod rot, underwent increases in genome sizes and gene numbers by different mechanisms.</title>
        <authorList>
            <person name="Ali S.S."/>
            <person name="Shao J."/>
            <person name="Lary D.J."/>
            <person name="Kronmiller B."/>
            <person name="Shen D."/>
            <person name="Strem M.D."/>
            <person name="Amoako-Attah I."/>
            <person name="Akrofi A.Y."/>
            <person name="Begoude B.A."/>
            <person name="Ten Hoopen G.M."/>
            <person name="Coulibaly K."/>
            <person name="Kebe B.I."/>
            <person name="Melnick R.L."/>
            <person name="Guiltinan M.J."/>
            <person name="Tyler B.M."/>
            <person name="Meinhardt L.W."/>
            <person name="Bailey B.A."/>
        </authorList>
    </citation>
    <scope>NUCLEOTIDE SEQUENCE [LARGE SCALE GENOMIC DNA]</scope>
    <source>
        <strain evidence="3">sbr112.9</strain>
    </source>
</reference>
<evidence type="ECO:0000313" key="2">
    <source>
        <dbReference type="EMBL" id="POM71791.1"/>
    </source>
</evidence>
<organism evidence="2 3">
    <name type="scientific">Phytophthora palmivora</name>
    <dbReference type="NCBI Taxonomy" id="4796"/>
    <lineage>
        <taxon>Eukaryota</taxon>
        <taxon>Sar</taxon>
        <taxon>Stramenopiles</taxon>
        <taxon>Oomycota</taxon>
        <taxon>Peronosporomycetes</taxon>
        <taxon>Peronosporales</taxon>
        <taxon>Peronosporaceae</taxon>
        <taxon>Phytophthora</taxon>
    </lineage>
</organism>
<comment type="caution">
    <text evidence="2">The sequence shown here is derived from an EMBL/GenBank/DDBJ whole genome shotgun (WGS) entry which is preliminary data.</text>
</comment>
<feature type="region of interest" description="Disordered" evidence="1">
    <location>
        <begin position="110"/>
        <end position="178"/>
    </location>
</feature>
<evidence type="ECO:0000313" key="3">
    <source>
        <dbReference type="Proteomes" id="UP000237271"/>
    </source>
</evidence>
<dbReference type="EMBL" id="NCKW01006409">
    <property type="protein sequence ID" value="POM71791.1"/>
    <property type="molecule type" value="Genomic_DNA"/>
</dbReference>